<dbReference type="AlphaFoldDB" id="A0AAV5AUG2"/>
<evidence type="ECO:0008006" key="5">
    <source>
        <dbReference type="Google" id="ProtNLM"/>
    </source>
</evidence>
<sequence length="344" mass="38330">MKQTILYIIIGTFLLGNCSSDKYITRNIELKERKNFEIPTSVRAMVHFDNVVGFAGSEGVFGLIDLGKLTMNYSTISYNNQYPDFRMVSATPTDFLMLSVASPALLYKTEMNQMNLVYKDENENIFYNAMIFRDEKTGFAIADPIDGNLCLIKTINGGISWEKVTTHLPKLATNEFIFAASNSSLCVLENDIRFVTGGSKSHLYILSEQNYTKYPLPLQKGSSSKGAFSVDFYNENQGIVVGGDYKNLSESIGNIALTSDGGKTWKTVENTMGYLSCVKYIPNTSGNEIIVTGDSGIWFSADKGNTWKQISKEGFYAIACIDKHSIMASRNKQIKLFDLINNKP</sequence>
<evidence type="ECO:0000313" key="3">
    <source>
        <dbReference type="Proteomes" id="UP001207736"/>
    </source>
</evidence>
<evidence type="ECO:0000313" key="4">
    <source>
        <dbReference type="Proteomes" id="UP001208692"/>
    </source>
</evidence>
<gene>
    <name evidence="1" type="ORF">RCZ15_12120</name>
    <name evidence="2" type="ORF">RCZ16_17860</name>
</gene>
<dbReference type="InterPro" id="IPR036278">
    <property type="entry name" value="Sialidase_sf"/>
</dbReference>
<evidence type="ECO:0000313" key="1">
    <source>
        <dbReference type="EMBL" id="GJM50239.1"/>
    </source>
</evidence>
<evidence type="ECO:0000313" key="2">
    <source>
        <dbReference type="EMBL" id="GJM53470.1"/>
    </source>
</evidence>
<accession>A0AAV5AUG2</accession>
<dbReference type="EMBL" id="BQKA01000023">
    <property type="protein sequence ID" value="GJM50239.1"/>
    <property type="molecule type" value="Genomic_DNA"/>
</dbReference>
<keyword evidence="4" id="KW-1185">Reference proteome</keyword>
<dbReference type="SUPFAM" id="SSF50939">
    <property type="entry name" value="Sialidases"/>
    <property type="match status" value="1"/>
</dbReference>
<protein>
    <recommendedName>
        <fullName evidence="5">Ycf48-like protein</fullName>
    </recommendedName>
</protein>
<dbReference type="InterPro" id="IPR015943">
    <property type="entry name" value="WD40/YVTN_repeat-like_dom_sf"/>
</dbReference>
<proteinExistence type="predicted"/>
<organism evidence="1 3">
    <name type="scientific">Capnocytophaga catalasegens</name>
    <dbReference type="NCBI Taxonomy" id="1004260"/>
    <lineage>
        <taxon>Bacteria</taxon>
        <taxon>Pseudomonadati</taxon>
        <taxon>Bacteroidota</taxon>
        <taxon>Flavobacteriia</taxon>
        <taxon>Flavobacteriales</taxon>
        <taxon>Flavobacteriaceae</taxon>
        <taxon>Capnocytophaga</taxon>
    </lineage>
</organism>
<comment type="caution">
    <text evidence="1">The sequence shown here is derived from an EMBL/GenBank/DDBJ whole genome shotgun (WGS) entry which is preliminary data.</text>
</comment>
<dbReference type="EMBL" id="BQKB01000041">
    <property type="protein sequence ID" value="GJM53470.1"/>
    <property type="molecule type" value="Genomic_DNA"/>
</dbReference>
<dbReference type="Proteomes" id="UP001208692">
    <property type="component" value="Unassembled WGS sequence"/>
</dbReference>
<dbReference type="Proteomes" id="UP001207736">
    <property type="component" value="Unassembled WGS sequence"/>
</dbReference>
<reference evidence="1 4" key="1">
    <citation type="submission" date="2021-11" db="EMBL/GenBank/DDBJ databases">
        <title>Draft genome sequence of Capnocytophaga sp. strain KC07075 isolated from cat oral cavity.</title>
        <authorList>
            <person name="Suzuki M."/>
            <person name="Imaoka K."/>
            <person name="Kimura M."/>
            <person name="Morikawa S."/>
            <person name="Maeda K."/>
        </authorList>
    </citation>
    <scope>NUCLEOTIDE SEQUENCE</scope>
    <source>
        <strain evidence="1">KC07075</strain>
        <strain evidence="2 4">KC07079</strain>
    </source>
</reference>
<dbReference type="Gene3D" id="2.130.10.10">
    <property type="entry name" value="YVTN repeat-like/Quinoprotein amine dehydrogenase"/>
    <property type="match status" value="1"/>
</dbReference>
<dbReference type="RefSeq" id="WP_264847136.1">
    <property type="nucleotide sequence ID" value="NZ_BPMA01000041.1"/>
</dbReference>
<name>A0AAV5AUG2_9FLAO</name>